<dbReference type="InterPro" id="IPR008969">
    <property type="entry name" value="CarboxyPept-like_regulatory"/>
</dbReference>
<dbReference type="PANTHER" id="PTHR30069">
    <property type="entry name" value="TONB-DEPENDENT OUTER MEMBRANE RECEPTOR"/>
    <property type="match status" value="1"/>
</dbReference>
<dbReference type="Gene3D" id="2.60.40.1120">
    <property type="entry name" value="Carboxypeptidase-like, regulatory domain"/>
    <property type="match status" value="1"/>
</dbReference>
<dbReference type="InterPro" id="IPR039426">
    <property type="entry name" value="TonB-dep_rcpt-like"/>
</dbReference>
<gene>
    <name evidence="11" type="ORF">E2605_06130</name>
</gene>
<feature type="domain" description="Outer membrane protein beta-barrel" evidence="10">
    <location>
        <begin position="389"/>
        <end position="791"/>
    </location>
</feature>
<dbReference type="Pfam" id="PF13715">
    <property type="entry name" value="CarbopepD_reg_2"/>
    <property type="match status" value="1"/>
</dbReference>
<dbReference type="SUPFAM" id="SSF49464">
    <property type="entry name" value="Carboxypeptidase regulatory domain-like"/>
    <property type="match status" value="1"/>
</dbReference>
<name>A0A4Y8L3T8_9BACT</name>
<keyword evidence="2" id="KW-0813">Transport</keyword>
<dbReference type="RefSeq" id="WP_134435830.1">
    <property type="nucleotide sequence ID" value="NZ_SOML01000003.1"/>
</dbReference>
<keyword evidence="7" id="KW-0998">Cell outer membrane</keyword>
<dbReference type="GO" id="GO:0009279">
    <property type="term" value="C:cell outer membrane"/>
    <property type="evidence" value="ECO:0007669"/>
    <property type="project" value="UniProtKB-SubCell"/>
</dbReference>
<feature type="chain" id="PRO_5021236263" evidence="9">
    <location>
        <begin position="24"/>
        <end position="831"/>
    </location>
</feature>
<comment type="subcellular location">
    <subcellularLocation>
        <location evidence="1">Cell outer membrane</location>
        <topology evidence="1">Multi-pass membrane protein</topology>
    </subcellularLocation>
</comment>
<dbReference type="EMBL" id="SOML01000003">
    <property type="protein sequence ID" value="TFD97243.1"/>
    <property type="molecule type" value="Genomic_DNA"/>
</dbReference>
<protein>
    <submittedName>
        <fullName evidence="11">TonB-dependent receptor</fullName>
    </submittedName>
</protein>
<dbReference type="Gene3D" id="2.170.130.10">
    <property type="entry name" value="TonB-dependent receptor, plug domain"/>
    <property type="match status" value="1"/>
</dbReference>
<dbReference type="Gene3D" id="2.40.170.20">
    <property type="entry name" value="TonB-dependent receptor, beta-barrel domain"/>
    <property type="match status" value="1"/>
</dbReference>
<evidence type="ECO:0000256" key="8">
    <source>
        <dbReference type="SAM" id="MobiDB-lite"/>
    </source>
</evidence>
<dbReference type="PANTHER" id="PTHR30069:SF29">
    <property type="entry name" value="HEMOGLOBIN AND HEMOGLOBIN-HAPTOGLOBIN-BINDING PROTEIN 1-RELATED"/>
    <property type="match status" value="1"/>
</dbReference>
<keyword evidence="3" id="KW-1134">Transmembrane beta strand</keyword>
<evidence type="ECO:0000256" key="9">
    <source>
        <dbReference type="SAM" id="SignalP"/>
    </source>
</evidence>
<dbReference type="InterPro" id="IPR041700">
    <property type="entry name" value="OMP_b-brl_3"/>
</dbReference>
<feature type="region of interest" description="Disordered" evidence="8">
    <location>
        <begin position="811"/>
        <end position="831"/>
    </location>
</feature>
<evidence type="ECO:0000256" key="6">
    <source>
        <dbReference type="ARBA" id="ARBA00023136"/>
    </source>
</evidence>
<dbReference type="InterPro" id="IPR036942">
    <property type="entry name" value="Beta-barrel_TonB_sf"/>
</dbReference>
<evidence type="ECO:0000313" key="11">
    <source>
        <dbReference type="EMBL" id="TFD97243.1"/>
    </source>
</evidence>
<evidence type="ECO:0000259" key="10">
    <source>
        <dbReference type="Pfam" id="PF14905"/>
    </source>
</evidence>
<keyword evidence="12" id="KW-1185">Reference proteome</keyword>
<sequence length="831" mass="93102">MKIINLFYLIFLLCPITMYSQNAPGGKITIKGTVVDSLTNEVVPYATLRITTKDRPDVLEKAAATDDNGKFSLTLNKRGDFVMNIQYLGKDPLSRSFTIKNENLLDFGKVLLKNSKTTLSEVVVSAQRPLVKVDLDKITYSLEDDPDSKTSTLMDMLKKVPMITVDAEDKIELKGSSSYKIYMDGKPSSMLANNPKDILKSMPASSIKNIEVITDPGPKYDAEGLAGIINIITNKQSSLGGYTATVNSRVDTRGGYGLGAFLTMKKGKIGFTGNYNYYNYKSPWADGAHSSRENFQSENRRFMESSGRSKFTGDGQYGGGEFSYEIDTLSLINAGFNKYGGDGTSRSRGNVLFSDENHIPKQEYNQATDTKYTYGTTSFNIDYQRISAKNKNRITTVSYRFESSPNDWASNVETKNVLNYWDSRFNQNSDGSTKEHTFQLDYTTPFAKIHTLEAGLKYIIRLSESNSGRENFDFITGTWKKVPESENDKFKHRQDIYSAYLGYSVKLKKWSFKTGLRYEGTSLDAKFPISSDRNFKTDYSDIVPSATVSYQLKPAQNLRLGYNMRISRPGIWQLNPYPNQTDTNYISYGNPNLDAVKSHNLSLNYSFFSAKFNLNSSLSYDIVNNSIENITEINDKVVSQTYANVGKRREVSFFNYVSWSLSSKMRLTVNASMSYLDIRGNASADEWMGNHGFSGRLFTNLQYTLPKDFKLSAGFGGMSKNYTLLGTRGGFSFHSFSLAKSFLSDKLTFNVAAVNPFQKELKFKSKERTRDYVFENVGINKNQSVNFSVSYRFGEMKSQIKKALRSINNDDAMSGGGASNASGGGQQPTGN</sequence>
<accession>A0A4Y8L3T8</accession>
<evidence type="ECO:0000256" key="4">
    <source>
        <dbReference type="ARBA" id="ARBA00022692"/>
    </source>
</evidence>
<dbReference type="GO" id="GO:0015344">
    <property type="term" value="F:siderophore uptake transmembrane transporter activity"/>
    <property type="evidence" value="ECO:0007669"/>
    <property type="project" value="TreeGrafter"/>
</dbReference>
<evidence type="ECO:0000256" key="5">
    <source>
        <dbReference type="ARBA" id="ARBA00022729"/>
    </source>
</evidence>
<dbReference type="AlphaFoldDB" id="A0A4Y8L3T8"/>
<organism evidence="11 12">
    <name type="scientific">Dysgonomonas capnocytophagoides</name>
    <dbReference type="NCBI Taxonomy" id="45254"/>
    <lineage>
        <taxon>Bacteria</taxon>
        <taxon>Pseudomonadati</taxon>
        <taxon>Bacteroidota</taxon>
        <taxon>Bacteroidia</taxon>
        <taxon>Bacteroidales</taxon>
        <taxon>Dysgonomonadaceae</taxon>
        <taxon>Dysgonomonas</taxon>
    </lineage>
</organism>
<keyword evidence="4" id="KW-0812">Transmembrane</keyword>
<evidence type="ECO:0000256" key="2">
    <source>
        <dbReference type="ARBA" id="ARBA00022448"/>
    </source>
</evidence>
<keyword evidence="11" id="KW-0675">Receptor</keyword>
<evidence type="ECO:0000256" key="7">
    <source>
        <dbReference type="ARBA" id="ARBA00023237"/>
    </source>
</evidence>
<feature type="compositionally biased region" description="Gly residues" evidence="8">
    <location>
        <begin position="814"/>
        <end position="831"/>
    </location>
</feature>
<dbReference type="SUPFAM" id="SSF56935">
    <property type="entry name" value="Porins"/>
    <property type="match status" value="1"/>
</dbReference>
<evidence type="ECO:0000256" key="3">
    <source>
        <dbReference type="ARBA" id="ARBA00022452"/>
    </source>
</evidence>
<comment type="caution">
    <text evidence="11">The sequence shown here is derived from an EMBL/GenBank/DDBJ whole genome shotgun (WGS) entry which is preliminary data.</text>
</comment>
<dbReference type="GO" id="GO:0044718">
    <property type="term" value="P:siderophore transmembrane transport"/>
    <property type="evidence" value="ECO:0007669"/>
    <property type="project" value="TreeGrafter"/>
</dbReference>
<dbReference type="OrthoDB" id="8764943at2"/>
<proteinExistence type="predicted"/>
<evidence type="ECO:0000256" key="1">
    <source>
        <dbReference type="ARBA" id="ARBA00004571"/>
    </source>
</evidence>
<feature type="signal peptide" evidence="9">
    <location>
        <begin position="1"/>
        <end position="23"/>
    </location>
</feature>
<dbReference type="STRING" id="1121485.GCA_000426485_01185"/>
<evidence type="ECO:0000313" key="12">
    <source>
        <dbReference type="Proteomes" id="UP000297861"/>
    </source>
</evidence>
<dbReference type="InterPro" id="IPR037066">
    <property type="entry name" value="Plug_dom_sf"/>
</dbReference>
<dbReference type="Proteomes" id="UP000297861">
    <property type="component" value="Unassembled WGS sequence"/>
</dbReference>
<keyword evidence="5 9" id="KW-0732">Signal</keyword>
<reference evidence="11 12" key="1">
    <citation type="submission" date="2019-03" db="EMBL/GenBank/DDBJ databases">
        <title>San Antonio Military Medical Center submission to MRSN (WRAIR), pending publication.</title>
        <authorList>
            <person name="Blyth D.M."/>
            <person name="Mccarthy S.L."/>
            <person name="Schall S.E."/>
            <person name="Stam J.A."/>
            <person name="Ong A.C."/>
            <person name="Mcgann P.T."/>
        </authorList>
    </citation>
    <scope>NUCLEOTIDE SEQUENCE [LARGE SCALE GENOMIC DNA]</scope>
    <source>
        <strain evidence="11 12">MRSN571793</strain>
    </source>
</reference>
<dbReference type="Pfam" id="PF14905">
    <property type="entry name" value="OMP_b-brl_3"/>
    <property type="match status" value="1"/>
</dbReference>
<keyword evidence="6" id="KW-0472">Membrane</keyword>